<dbReference type="Gene3D" id="3.40.50.300">
    <property type="entry name" value="P-loop containing nucleotide triphosphate hydrolases"/>
    <property type="match status" value="1"/>
</dbReference>
<reference evidence="2 3" key="1">
    <citation type="submission" date="2020-08" db="EMBL/GenBank/DDBJ databases">
        <authorList>
            <person name="Kim C.M."/>
        </authorList>
    </citation>
    <scope>NUCLEOTIDE SEQUENCE [LARGE SCALE GENOMIC DNA]</scope>
    <source>
        <strain evidence="2 3">UL070</strain>
    </source>
</reference>
<dbReference type="Pfam" id="PF13175">
    <property type="entry name" value="AAA_15"/>
    <property type="match status" value="1"/>
</dbReference>
<sequence>MKLKNLRLTNFRGFERLDIDFDEHMTVIAGVNGVGKSTILQAIAIAYSHALPEFTVSREKPLPIRNSDIQQGKSSCIIEMGSDDLEAASLIVFLSKEDLDRNEKLSLEHKQSLMKKELSSLEKGLPNYKNLKNAISWIDKRLEGDFEKRLNWLFTDTHESEARLKRYFKSSPVQPLVTYYSTHRLLSRLPPKLQGELPFKQSAAFSKALTQLEISLNEFAKWHRAMNSSRIIRKDSQHASRILSHLQEAITGLMPQIKEFWFHEGSPPRYSVIKSAALDEQVNGDRAGKQLFLEQLSDGERGLIALVFDLTRRLAVANPNSQNPIAEGEALVLIDEVELHLHPKWQREVLPRLRDTFKSCQFVVTTHSPQVIGEVEARCVRFLEYVDGNVSVTIPTEAYGIDSNRILQELMGAPVRNRLIDIELRALFKLIDQERFDEARAAIVVLERKLGEDEPELTRASSLIHFLEGSE</sequence>
<protein>
    <submittedName>
        <fullName evidence="2">AAA family ATPase</fullName>
    </submittedName>
</protein>
<dbReference type="SMART" id="SM00382">
    <property type="entry name" value="AAA"/>
    <property type="match status" value="1"/>
</dbReference>
<dbReference type="EMBL" id="JACJUD010000001">
    <property type="protein sequence ID" value="MBB2493512.1"/>
    <property type="molecule type" value="Genomic_DNA"/>
</dbReference>
<feature type="domain" description="AAA+ ATPase" evidence="1">
    <location>
        <begin position="22"/>
        <end position="391"/>
    </location>
</feature>
<dbReference type="InterPro" id="IPR041685">
    <property type="entry name" value="AAA_GajA/Old/RecF-like"/>
</dbReference>
<dbReference type="AlphaFoldDB" id="A0A7W4LHZ8"/>
<proteinExistence type="predicted"/>
<evidence type="ECO:0000259" key="1">
    <source>
        <dbReference type="SMART" id="SM00382"/>
    </source>
</evidence>
<keyword evidence="3" id="KW-1185">Reference proteome</keyword>
<dbReference type="PANTHER" id="PTHR43581:SF4">
    <property type="entry name" value="ATP_GTP PHOSPHATASE"/>
    <property type="match status" value="1"/>
</dbReference>
<accession>A0A7W4LHZ8</accession>
<evidence type="ECO:0000313" key="3">
    <source>
        <dbReference type="Proteomes" id="UP000542720"/>
    </source>
</evidence>
<organism evidence="2 3">
    <name type="scientific">Aquipseudomonas ullengensis</name>
    <dbReference type="NCBI Taxonomy" id="2759166"/>
    <lineage>
        <taxon>Bacteria</taxon>
        <taxon>Pseudomonadati</taxon>
        <taxon>Pseudomonadota</taxon>
        <taxon>Gammaproteobacteria</taxon>
        <taxon>Pseudomonadales</taxon>
        <taxon>Pseudomonadaceae</taxon>
        <taxon>Aquipseudomonas</taxon>
    </lineage>
</organism>
<comment type="caution">
    <text evidence="2">The sequence shown here is derived from an EMBL/GenBank/DDBJ whole genome shotgun (WGS) entry which is preliminary data.</text>
</comment>
<gene>
    <name evidence="2" type="ORF">H3H51_00690</name>
</gene>
<dbReference type="InterPro" id="IPR027417">
    <property type="entry name" value="P-loop_NTPase"/>
</dbReference>
<dbReference type="SUPFAM" id="SSF52540">
    <property type="entry name" value="P-loop containing nucleoside triphosphate hydrolases"/>
    <property type="match status" value="1"/>
</dbReference>
<evidence type="ECO:0000313" key="2">
    <source>
        <dbReference type="EMBL" id="MBB2493512.1"/>
    </source>
</evidence>
<dbReference type="Proteomes" id="UP000542720">
    <property type="component" value="Unassembled WGS sequence"/>
</dbReference>
<dbReference type="RefSeq" id="WP_183087095.1">
    <property type="nucleotide sequence ID" value="NZ_JACJUD010000001.1"/>
</dbReference>
<dbReference type="InterPro" id="IPR003593">
    <property type="entry name" value="AAA+_ATPase"/>
</dbReference>
<name>A0A7W4LHZ8_9GAMM</name>
<dbReference type="PANTHER" id="PTHR43581">
    <property type="entry name" value="ATP/GTP PHOSPHATASE"/>
    <property type="match status" value="1"/>
</dbReference>
<dbReference type="InterPro" id="IPR051396">
    <property type="entry name" value="Bact_Antivir_Def_Nuclease"/>
</dbReference>